<reference evidence="2 3" key="1">
    <citation type="submission" date="2018-03" db="EMBL/GenBank/DDBJ databases">
        <title>Genomic Encyclopedia of Archaeal and Bacterial Type Strains, Phase II (KMG-II): from individual species to whole genera.</title>
        <authorList>
            <person name="Goeker M."/>
        </authorList>
    </citation>
    <scope>NUCLEOTIDE SEQUENCE [LARGE SCALE GENOMIC DNA]</scope>
    <source>
        <strain evidence="2 3">DSM 44720</strain>
    </source>
</reference>
<dbReference type="AlphaFoldDB" id="A0A2T0T3V3"/>
<dbReference type="GO" id="GO:0008999">
    <property type="term" value="F:protein-N-terminal-alanine acetyltransferase activity"/>
    <property type="evidence" value="ECO:0007669"/>
    <property type="project" value="TreeGrafter"/>
</dbReference>
<gene>
    <name evidence="2" type="ORF">CLV43_10643</name>
</gene>
<dbReference type="SUPFAM" id="SSF55729">
    <property type="entry name" value="Acyl-CoA N-acyltransferases (Nat)"/>
    <property type="match status" value="1"/>
</dbReference>
<name>A0A2T0T3V3_9PSEU</name>
<keyword evidence="2" id="KW-0808">Transferase</keyword>
<feature type="domain" description="N-acetyltransferase" evidence="1">
    <location>
        <begin position="18"/>
        <end position="179"/>
    </location>
</feature>
<dbReference type="PANTHER" id="PTHR43441">
    <property type="entry name" value="RIBOSOMAL-PROTEIN-SERINE ACETYLTRANSFERASE"/>
    <property type="match status" value="1"/>
</dbReference>
<comment type="caution">
    <text evidence="2">The sequence shown here is derived from an EMBL/GenBank/DDBJ whole genome shotgun (WGS) entry which is preliminary data.</text>
</comment>
<dbReference type="RefSeq" id="WP_106188889.1">
    <property type="nucleotide sequence ID" value="NZ_PVTF01000006.1"/>
</dbReference>
<dbReference type="Pfam" id="PF13302">
    <property type="entry name" value="Acetyltransf_3"/>
    <property type="match status" value="1"/>
</dbReference>
<sequence>MLNLKALVDKPTLSGDLVRLVPLVAEHAPDLFKGVNDPEVRRLTGTHRVFTFEEVERHAATRAEQTDRVDLTVLRAVDGKVLGDIVLNDLDADNLSMGFRIALVAEQGRGYGTEAIRLLLRYAFDVVGLHRVELEVFDFNPRAIASYRKCGFVEEGRARDALLWEGEWHDALLMAVVSTDNI</sequence>
<protein>
    <submittedName>
        <fullName evidence="2">RimJ/RimL family protein N-acetyltransferase</fullName>
    </submittedName>
</protein>
<dbReference type="EMBL" id="PVTF01000006">
    <property type="protein sequence ID" value="PRY40309.1"/>
    <property type="molecule type" value="Genomic_DNA"/>
</dbReference>
<evidence type="ECO:0000313" key="2">
    <source>
        <dbReference type="EMBL" id="PRY40309.1"/>
    </source>
</evidence>
<dbReference type="PANTHER" id="PTHR43441:SF2">
    <property type="entry name" value="FAMILY ACETYLTRANSFERASE, PUTATIVE (AFU_ORTHOLOGUE AFUA_7G00850)-RELATED"/>
    <property type="match status" value="1"/>
</dbReference>
<dbReference type="GO" id="GO:1990189">
    <property type="term" value="F:protein N-terminal-serine acetyltransferase activity"/>
    <property type="evidence" value="ECO:0007669"/>
    <property type="project" value="TreeGrafter"/>
</dbReference>
<proteinExistence type="predicted"/>
<evidence type="ECO:0000313" key="3">
    <source>
        <dbReference type="Proteomes" id="UP000239494"/>
    </source>
</evidence>
<dbReference type="InterPro" id="IPR051908">
    <property type="entry name" value="Ribosomal_N-acetyltransferase"/>
</dbReference>
<dbReference type="Proteomes" id="UP000239494">
    <property type="component" value="Unassembled WGS sequence"/>
</dbReference>
<evidence type="ECO:0000259" key="1">
    <source>
        <dbReference type="PROSITE" id="PS51186"/>
    </source>
</evidence>
<dbReference type="PROSITE" id="PS51186">
    <property type="entry name" value="GNAT"/>
    <property type="match status" value="1"/>
</dbReference>
<accession>A0A2T0T3V3</accession>
<organism evidence="2 3">
    <name type="scientific">Umezawaea tangerina</name>
    <dbReference type="NCBI Taxonomy" id="84725"/>
    <lineage>
        <taxon>Bacteria</taxon>
        <taxon>Bacillati</taxon>
        <taxon>Actinomycetota</taxon>
        <taxon>Actinomycetes</taxon>
        <taxon>Pseudonocardiales</taxon>
        <taxon>Pseudonocardiaceae</taxon>
        <taxon>Umezawaea</taxon>
    </lineage>
</organism>
<keyword evidence="3" id="KW-1185">Reference proteome</keyword>
<dbReference type="OrthoDB" id="9814648at2"/>
<dbReference type="Gene3D" id="3.40.630.30">
    <property type="match status" value="1"/>
</dbReference>
<dbReference type="InterPro" id="IPR000182">
    <property type="entry name" value="GNAT_dom"/>
</dbReference>
<dbReference type="InterPro" id="IPR016181">
    <property type="entry name" value="Acyl_CoA_acyltransferase"/>
</dbReference>